<gene>
    <name evidence="2" type="ORF">PLEPLA_LOCUS17484</name>
</gene>
<protein>
    <submittedName>
        <fullName evidence="2">Uncharacterized protein</fullName>
    </submittedName>
</protein>
<feature type="compositionally biased region" description="Polar residues" evidence="1">
    <location>
        <begin position="1"/>
        <end position="10"/>
    </location>
</feature>
<feature type="region of interest" description="Disordered" evidence="1">
    <location>
        <begin position="92"/>
        <end position="131"/>
    </location>
</feature>
<organism evidence="2 3">
    <name type="scientific">Pleuronectes platessa</name>
    <name type="common">European plaice</name>
    <dbReference type="NCBI Taxonomy" id="8262"/>
    <lineage>
        <taxon>Eukaryota</taxon>
        <taxon>Metazoa</taxon>
        <taxon>Chordata</taxon>
        <taxon>Craniata</taxon>
        <taxon>Vertebrata</taxon>
        <taxon>Euteleostomi</taxon>
        <taxon>Actinopterygii</taxon>
        <taxon>Neopterygii</taxon>
        <taxon>Teleostei</taxon>
        <taxon>Neoteleostei</taxon>
        <taxon>Acanthomorphata</taxon>
        <taxon>Carangaria</taxon>
        <taxon>Pleuronectiformes</taxon>
        <taxon>Pleuronectoidei</taxon>
        <taxon>Pleuronectidae</taxon>
        <taxon>Pleuronectes</taxon>
    </lineage>
</organism>
<sequence>MDTPVGSDSGSDCHVRKKQEAVPRQEEEEAEEGSSEARTGGDPTATWIYSPPTPRSLCPAVWRQQAAGSSREGGSKLKYGGMCLRLVDAHSPRPEGAACSPQFLSPAPWRKKCGPDPTPDSPRFLGRSGQT</sequence>
<feature type="compositionally biased region" description="Basic and acidic residues" evidence="1">
    <location>
        <begin position="11"/>
        <end position="25"/>
    </location>
</feature>
<dbReference type="Proteomes" id="UP001153269">
    <property type="component" value="Unassembled WGS sequence"/>
</dbReference>
<evidence type="ECO:0000313" key="3">
    <source>
        <dbReference type="Proteomes" id="UP001153269"/>
    </source>
</evidence>
<proteinExistence type="predicted"/>
<keyword evidence="3" id="KW-1185">Reference proteome</keyword>
<feature type="region of interest" description="Disordered" evidence="1">
    <location>
        <begin position="1"/>
        <end position="53"/>
    </location>
</feature>
<dbReference type="AlphaFoldDB" id="A0A9N7UFY5"/>
<reference evidence="2" key="1">
    <citation type="submission" date="2020-03" db="EMBL/GenBank/DDBJ databases">
        <authorList>
            <person name="Weist P."/>
        </authorList>
    </citation>
    <scope>NUCLEOTIDE SEQUENCE</scope>
</reference>
<comment type="caution">
    <text evidence="2">The sequence shown here is derived from an EMBL/GenBank/DDBJ whole genome shotgun (WGS) entry which is preliminary data.</text>
</comment>
<accession>A0A9N7UFY5</accession>
<name>A0A9N7UFY5_PLEPL</name>
<dbReference type="EMBL" id="CADEAL010001144">
    <property type="protein sequence ID" value="CAB1429506.1"/>
    <property type="molecule type" value="Genomic_DNA"/>
</dbReference>
<evidence type="ECO:0000313" key="2">
    <source>
        <dbReference type="EMBL" id="CAB1429506.1"/>
    </source>
</evidence>
<evidence type="ECO:0000256" key="1">
    <source>
        <dbReference type="SAM" id="MobiDB-lite"/>
    </source>
</evidence>